<dbReference type="InterPro" id="IPR000210">
    <property type="entry name" value="BTB/POZ_dom"/>
</dbReference>
<evidence type="ECO:0000256" key="3">
    <source>
        <dbReference type="ARBA" id="ARBA00022771"/>
    </source>
</evidence>
<feature type="compositionally biased region" description="Basic residues" evidence="8">
    <location>
        <begin position="136"/>
        <end position="146"/>
    </location>
</feature>
<name>A0A8S4EN72_PLUXY</name>
<dbReference type="SUPFAM" id="SSF54695">
    <property type="entry name" value="POZ domain"/>
    <property type="match status" value="1"/>
</dbReference>
<keyword evidence="2" id="KW-0677">Repeat</keyword>
<dbReference type="GO" id="GO:0005634">
    <property type="term" value="C:nucleus"/>
    <property type="evidence" value="ECO:0007669"/>
    <property type="project" value="TreeGrafter"/>
</dbReference>
<dbReference type="Proteomes" id="UP000653454">
    <property type="component" value="Unassembled WGS sequence"/>
</dbReference>
<evidence type="ECO:0000313" key="11">
    <source>
        <dbReference type="EMBL" id="CAG9117029.1"/>
    </source>
</evidence>
<dbReference type="InterPro" id="IPR011333">
    <property type="entry name" value="SKP1/BTB/POZ_sf"/>
</dbReference>
<evidence type="ECO:0000256" key="7">
    <source>
        <dbReference type="SAM" id="Coils"/>
    </source>
</evidence>
<dbReference type="GO" id="GO:0000981">
    <property type="term" value="F:DNA-binding transcription factor activity, RNA polymerase II-specific"/>
    <property type="evidence" value="ECO:0007669"/>
    <property type="project" value="TreeGrafter"/>
</dbReference>
<feature type="compositionally biased region" description="Basic and acidic residues" evidence="8">
    <location>
        <begin position="1299"/>
        <end position="1319"/>
    </location>
</feature>
<feature type="region of interest" description="Disordered" evidence="8">
    <location>
        <begin position="123"/>
        <end position="195"/>
    </location>
</feature>
<dbReference type="PANTHER" id="PTHR24394">
    <property type="entry name" value="ZINC FINGER PROTEIN"/>
    <property type="match status" value="1"/>
</dbReference>
<dbReference type="Gene3D" id="3.30.160.60">
    <property type="entry name" value="Classic Zinc Finger"/>
    <property type="match status" value="1"/>
</dbReference>
<dbReference type="Pfam" id="PF00651">
    <property type="entry name" value="BTB"/>
    <property type="match status" value="1"/>
</dbReference>
<comment type="caution">
    <text evidence="11">The sequence shown here is derived from an EMBL/GenBank/DDBJ whole genome shotgun (WGS) entry which is preliminary data.</text>
</comment>
<sequence>MAELKQVKVDNWGIYFLQRLKHFFNRTDYCDLTLQFQDNAQLKVHRLVLNACTEYFELLERTCEMYEDCLIMPDDLQADVVVPIVNFMYTGQLEFKAELLEKLLQTSQIMNMPVLSKLLEAQRHQSDRVHSDKNKHSYARASKRSYPKSSISENKTMKPPQKKVCATLKPSHSQSESVARTQSSSHSRANTTTSTTVFLPRMTKQPTRQEVNPCPTRYDVPEELDNDSIYDDSFHNISYESKPLMVHPETSKRYESKKPNYGIFSDASSSRKFITESSTLDMVECRKITPNNDSLFDDPLDEDPFAYQSNDRTTQSTSTKEQSRIFDQVIDQNNTGPKVTIEAKNSKQAAKVDHAKIISEVLKKYPHLVNSNKNIKLKILDTPSKPDRKSKKSKPAPIYQERAVKVKEEPDAECTYVDVLNSKEAARLISLGAENVNGPWICLICGTPGKALNFPKYYQFRRHLVEVHKEKPIPTICEYCGLKSGKRNYLLHHMYTKHGVPPPANYHFPKCSQCNYIALTEGFLIKHKASHYEQRDFRCYVCFSTFKNSNLLLQHIQNTGHKYSAERKANLQCIYCQKVFLRENNLYAHLKTNHKAEVKRDGIVDDSEEEEEREQIHKPLVLPIKFEPVQNHEDNEEENQVHEYEIQADGNIQPSTKKTPPTPKQKILNAGIDTINTKTGNNMKNFTFNRNDQEDLSANEMRVIEPNREVHDQIIISTQEYEEPEEYYIEDMEQPATSQNIRSSELTSLQHAAAVEESNTQPIEIMMSDQQQLVNASHQIVTPGHPVLFDEDGNPSKALAVLTTLDGAHANDMMIIKNEYPMNVSTVDTKNSNIVVVYSSNLSNQGKPSFIVNPQYAHAQINQSQIVTGQDIGHFVTSSAAVITPTYATIDTSAPVVTTQSLHTYDNYVEHVEDHHPPETSVAQEATNDVSNVITTSAGNSNKNNFVEITEMRIVHSSNMQGGELEVATNEGDHDTQSSKANEDPLVLNSAPTVTEEVMEVDAGIINNATEIMEVTEVVQQIDTVDEINETTNDDQQLEEELPSIDIRHGQENIDNLPLERSENIVDNVSAGPEEIASTENEVSLPESPTFTQNYIENSQDNVQSDTEITQNEVSVNETVDDLEAPVKNKEQIQNLASEWSEDEEVLTNSNEVAVIANEEIADSADVEESIENIQQEMDNQMANLPSKTVLEKESHLQETMEEGLIQGQVDECNTPGPDEPVEEIITEDVPVTILQEPENIQEQTNGVTAEQPEKISSLLNDWDENDSQDEPTADNLPEHSGTDVPENDENTEKNNVQEVDKTKESGEVKEPSENKEVPNIRSLVSDWDEDDDI</sequence>
<evidence type="ECO:0000256" key="6">
    <source>
        <dbReference type="PROSITE-ProRule" id="PRU00042"/>
    </source>
</evidence>
<feature type="compositionally biased region" description="Acidic residues" evidence="8">
    <location>
        <begin position="1262"/>
        <end position="1273"/>
    </location>
</feature>
<feature type="compositionally biased region" description="Polar residues" evidence="8">
    <location>
        <begin position="307"/>
        <end position="320"/>
    </location>
</feature>
<keyword evidence="7" id="KW-0175">Coiled coil</keyword>
<feature type="compositionally biased region" description="Basic and acidic residues" evidence="8">
    <location>
        <begin position="123"/>
        <end position="135"/>
    </location>
</feature>
<keyword evidence="4" id="KW-0862">Zinc</keyword>
<dbReference type="PANTHER" id="PTHR24394:SF38">
    <property type="entry name" value="CENTROSOME-ASSOCIATED ZINC FINGER PROTEIN CP190"/>
    <property type="match status" value="1"/>
</dbReference>
<dbReference type="InterPro" id="IPR013087">
    <property type="entry name" value="Znf_C2H2_type"/>
</dbReference>
<evidence type="ECO:0000256" key="2">
    <source>
        <dbReference type="ARBA" id="ARBA00022737"/>
    </source>
</evidence>
<dbReference type="PROSITE" id="PS50157">
    <property type="entry name" value="ZINC_FINGER_C2H2_2"/>
    <property type="match status" value="1"/>
</dbReference>
<dbReference type="PROSITE" id="PS50097">
    <property type="entry name" value="BTB"/>
    <property type="match status" value="1"/>
</dbReference>
<evidence type="ECO:0000256" key="5">
    <source>
        <dbReference type="ARBA" id="ARBA00023242"/>
    </source>
</evidence>
<dbReference type="SMART" id="SM00355">
    <property type="entry name" value="ZnF_C2H2"/>
    <property type="match status" value="5"/>
</dbReference>
<feature type="compositionally biased region" description="Acidic residues" evidence="8">
    <location>
        <begin position="295"/>
        <end position="304"/>
    </location>
</feature>
<evidence type="ECO:0000259" key="10">
    <source>
        <dbReference type="PROSITE" id="PS50157"/>
    </source>
</evidence>
<gene>
    <name evidence="11" type="ORF">PLXY2_LOCUS6130</name>
</gene>
<feature type="compositionally biased region" description="Polar residues" evidence="8">
    <location>
        <begin position="170"/>
        <end position="195"/>
    </location>
</feature>
<feature type="domain" description="C2H2-type" evidence="10">
    <location>
        <begin position="571"/>
        <end position="599"/>
    </location>
</feature>
<keyword evidence="12" id="KW-1185">Reference proteome</keyword>
<feature type="coiled-coil region" evidence="7">
    <location>
        <begin position="1157"/>
        <end position="1184"/>
    </location>
</feature>
<dbReference type="SMART" id="SM00225">
    <property type="entry name" value="BTB"/>
    <property type="match status" value="1"/>
</dbReference>
<evidence type="ECO:0000256" key="8">
    <source>
        <dbReference type="SAM" id="MobiDB-lite"/>
    </source>
</evidence>
<feature type="compositionally biased region" description="Polar residues" evidence="8">
    <location>
        <begin position="1239"/>
        <end position="1249"/>
    </location>
</feature>
<evidence type="ECO:0000259" key="9">
    <source>
        <dbReference type="PROSITE" id="PS50097"/>
    </source>
</evidence>
<accession>A0A8S4EN72</accession>
<feature type="region of interest" description="Disordered" evidence="8">
    <location>
        <begin position="1233"/>
        <end position="1334"/>
    </location>
</feature>
<evidence type="ECO:0000313" key="12">
    <source>
        <dbReference type="Proteomes" id="UP000653454"/>
    </source>
</evidence>
<dbReference type="InterPro" id="IPR040689">
    <property type="entry name" value="SUVR5_Znf-C2H2_3rpt"/>
</dbReference>
<keyword evidence="5" id="KW-0539">Nucleus</keyword>
<dbReference type="PROSITE" id="PS00028">
    <property type="entry name" value="ZINC_FINGER_C2H2_1"/>
    <property type="match status" value="2"/>
</dbReference>
<evidence type="ECO:0000256" key="4">
    <source>
        <dbReference type="ARBA" id="ARBA00022833"/>
    </source>
</evidence>
<feature type="domain" description="BTB" evidence="9">
    <location>
        <begin position="30"/>
        <end position="97"/>
    </location>
</feature>
<keyword evidence="1" id="KW-0479">Metal-binding</keyword>
<organism evidence="11 12">
    <name type="scientific">Plutella xylostella</name>
    <name type="common">Diamondback moth</name>
    <name type="synonym">Plutella maculipennis</name>
    <dbReference type="NCBI Taxonomy" id="51655"/>
    <lineage>
        <taxon>Eukaryota</taxon>
        <taxon>Metazoa</taxon>
        <taxon>Ecdysozoa</taxon>
        <taxon>Arthropoda</taxon>
        <taxon>Hexapoda</taxon>
        <taxon>Insecta</taxon>
        <taxon>Pterygota</taxon>
        <taxon>Neoptera</taxon>
        <taxon>Endopterygota</taxon>
        <taxon>Lepidoptera</taxon>
        <taxon>Glossata</taxon>
        <taxon>Ditrysia</taxon>
        <taxon>Yponomeutoidea</taxon>
        <taxon>Plutellidae</taxon>
        <taxon>Plutella</taxon>
    </lineage>
</organism>
<dbReference type="Gene3D" id="3.30.710.10">
    <property type="entry name" value="Potassium Channel Kv1.1, Chain A"/>
    <property type="match status" value="1"/>
</dbReference>
<reference evidence="11" key="1">
    <citation type="submission" date="2020-11" db="EMBL/GenBank/DDBJ databases">
        <authorList>
            <person name="Whiteford S."/>
        </authorList>
    </citation>
    <scope>NUCLEOTIDE SEQUENCE</scope>
</reference>
<dbReference type="GO" id="GO:0008270">
    <property type="term" value="F:zinc ion binding"/>
    <property type="evidence" value="ECO:0007669"/>
    <property type="project" value="UniProtKB-KW"/>
</dbReference>
<feature type="region of interest" description="Disordered" evidence="8">
    <location>
        <begin position="291"/>
        <end position="322"/>
    </location>
</feature>
<dbReference type="Pfam" id="PF18868">
    <property type="entry name" value="zf-C2H2_3rep"/>
    <property type="match status" value="1"/>
</dbReference>
<proteinExistence type="predicted"/>
<protein>
    <submittedName>
        <fullName evidence="11">(diamondback moth) hypothetical protein</fullName>
    </submittedName>
</protein>
<keyword evidence="3 6" id="KW-0863">Zinc-finger</keyword>
<evidence type="ECO:0000256" key="1">
    <source>
        <dbReference type="ARBA" id="ARBA00022723"/>
    </source>
</evidence>
<dbReference type="EMBL" id="CAJHNJ030000019">
    <property type="protein sequence ID" value="CAG9117029.1"/>
    <property type="molecule type" value="Genomic_DNA"/>
</dbReference>